<dbReference type="Proteomes" id="UP000504638">
    <property type="component" value="Unplaced"/>
</dbReference>
<dbReference type="GeneID" id="54414241"/>
<evidence type="ECO:0000313" key="4">
    <source>
        <dbReference type="RefSeq" id="XP_033537905.1"/>
    </source>
</evidence>
<protein>
    <submittedName>
        <fullName evidence="2 4">HET-domain-containing protein</fullName>
    </submittedName>
</protein>
<dbReference type="AlphaFoldDB" id="A0A6G1GE29"/>
<reference evidence="2 4" key="1">
    <citation type="submission" date="2020-01" db="EMBL/GenBank/DDBJ databases">
        <authorList>
            <consortium name="DOE Joint Genome Institute"/>
            <person name="Haridas S."/>
            <person name="Albert R."/>
            <person name="Binder M."/>
            <person name="Bloem J."/>
            <person name="Labutti K."/>
            <person name="Salamov A."/>
            <person name="Andreopoulos B."/>
            <person name="Baker S.E."/>
            <person name="Barry K."/>
            <person name="Bills G."/>
            <person name="Bluhm B.H."/>
            <person name="Cannon C."/>
            <person name="Castanera R."/>
            <person name="Culley D.E."/>
            <person name="Daum C."/>
            <person name="Ezra D."/>
            <person name="Gonzalez J.B."/>
            <person name="Henrissat B."/>
            <person name="Kuo A."/>
            <person name="Liang C."/>
            <person name="Lipzen A."/>
            <person name="Lutzoni F."/>
            <person name="Magnuson J."/>
            <person name="Mondo S."/>
            <person name="Nolan M."/>
            <person name="Ohm R."/>
            <person name="Pangilinan J."/>
            <person name="Park H.-J."/>
            <person name="Ramirez L."/>
            <person name="Alfaro M."/>
            <person name="Sun H."/>
            <person name="Tritt A."/>
            <person name="Yoshinaga Y."/>
            <person name="Zwiers L.-H."/>
            <person name="Turgeon B.G."/>
            <person name="Goodwin S.B."/>
            <person name="Spatafora J.W."/>
            <person name="Crous P.W."/>
            <person name="Grigoriev I.V."/>
        </authorList>
    </citation>
    <scope>NUCLEOTIDE SEQUENCE</scope>
    <source>
        <strain evidence="2 4">CBS 781.70</strain>
    </source>
</reference>
<dbReference type="PANTHER" id="PTHR33112:SF16">
    <property type="entry name" value="HETEROKARYON INCOMPATIBILITY DOMAIN-CONTAINING PROTEIN"/>
    <property type="match status" value="1"/>
</dbReference>
<dbReference type="EMBL" id="ML975150">
    <property type="protein sequence ID" value="KAF1816274.1"/>
    <property type="molecule type" value="Genomic_DNA"/>
</dbReference>
<dbReference type="RefSeq" id="XP_033537905.1">
    <property type="nucleotide sequence ID" value="XM_033673671.1"/>
</dbReference>
<name>A0A6G1GE29_9PEZI</name>
<evidence type="ECO:0000313" key="2">
    <source>
        <dbReference type="EMBL" id="KAF1816274.1"/>
    </source>
</evidence>
<dbReference type="PANTHER" id="PTHR33112">
    <property type="entry name" value="DOMAIN PROTEIN, PUTATIVE-RELATED"/>
    <property type="match status" value="1"/>
</dbReference>
<keyword evidence="3" id="KW-1185">Reference proteome</keyword>
<accession>A0A6G1GE29</accession>
<organism evidence="2">
    <name type="scientific">Eremomyces bilateralis CBS 781.70</name>
    <dbReference type="NCBI Taxonomy" id="1392243"/>
    <lineage>
        <taxon>Eukaryota</taxon>
        <taxon>Fungi</taxon>
        <taxon>Dikarya</taxon>
        <taxon>Ascomycota</taxon>
        <taxon>Pezizomycotina</taxon>
        <taxon>Dothideomycetes</taxon>
        <taxon>Dothideomycetes incertae sedis</taxon>
        <taxon>Eremomycetales</taxon>
        <taxon>Eremomycetaceae</taxon>
        <taxon>Eremomyces</taxon>
    </lineage>
</organism>
<dbReference type="OrthoDB" id="2958217at2759"/>
<reference evidence="4" key="3">
    <citation type="submission" date="2025-04" db="UniProtKB">
        <authorList>
            <consortium name="RefSeq"/>
        </authorList>
    </citation>
    <scope>IDENTIFICATION</scope>
    <source>
        <strain evidence="4">CBS 781.70</strain>
    </source>
</reference>
<reference evidence="4" key="2">
    <citation type="submission" date="2020-04" db="EMBL/GenBank/DDBJ databases">
        <authorList>
            <consortium name="NCBI Genome Project"/>
        </authorList>
    </citation>
    <scope>NUCLEOTIDE SEQUENCE</scope>
    <source>
        <strain evidence="4">CBS 781.70</strain>
    </source>
</reference>
<gene>
    <name evidence="2 4" type="ORF">P152DRAFT_116520</name>
</gene>
<evidence type="ECO:0000313" key="3">
    <source>
        <dbReference type="Proteomes" id="UP000504638"/>
    </source>
</evidence>
<evidence type="ECO:0000259" key="1">
    <source>
        <dbReference type="Pfam" id="PF06985"/>
    </source>
</evidence>
<dbReference type="InterPro" id="IPR010730">
    <property type="entry name" value="HET"/>
</dbReference>
<sequence length="176" mass="19582">MSGFRASILPKTLRDAVHVARKFGLEWIWVDALCIIQGDTTDWNWESSKMASIYENSALTICADLASDTDTGILLPRDLKVSNRFGANEELLSSTHLSRLDAHVPPAALFTRLGVSGTHPGLTYSSFSGRPDRLGVQYHAISRRFPWTPGLRPGSFRETPTCRILPSRTMPRTPKE</sequence>
<feature type="domain" description="Heterokaryon incompatibility" evidence="1">
    <location>
        <begin position="7"/>
        <end position="89"/>
    </location>
</feature>
<dbReference type="Pfam" id="PF06985">
    <property type="entry name" value="HET"/>
    <property type="match status" value="1"/>
</dbReference>
<proteinExistence type="predicted"/>